<dbReference type="InterPro" id="IPR014942">
    <property type="entry name" value="AbiEii"/>
</dbReference>
<sequence length="279" mass="32139">MIKSATAVKAKIKNKAGGDSDKSQIMLRIYLMERLLERVSLSQYRDNFVLKGGLLVSSMVGVDMRSTMDVDTTVKSLPLNKRSAQKILEEIIAVKLEDGVAFRITKVQDIMEGHEYEGIRFMIECTMDKLKQTIKVDISTGDEITPRAVAYKLPLIIEDRSINLWAYNLETLLAEKIETIMVRAEANTRMRDFYDIHVLLEQDAVTIDRDTMKSAFYATCKRRESTERIVTIDDVINKIADDEVMKQQWKNYQKTNYYVGALEWEDVIESTRILKTMVE</sequence>
<evidence type="ECO:0000313" key="1">
    <source>
        <dbReference type="EMBL" id="KXB53975.1"/>
    </source>
</evidence>
<gene>
    <name evidence="1" type="ORF">HMPREF1866_02489</name>
</gene>
<comment type="caution">
    <text evidence="1">The sequence shown here is derived from an EMBL/GenBank/DDBJ whole genome shotgun (WGS) entry which is preliminary data.</text>
</comment>
<dbReference type="RefSeq" id="WP_060932058.1">
    <property type="nucleotide sequence ID" value="NZ_KQ959847.1"/>
</dbReference>
<accession>A0A133ZEX5</accession>
<protein>
    <recommendedName>
        <fullName evidence="3">Nucleotidyl transferase, PF08843 family</fullName>
    </recommendedName>
</protein>
<name>A0A133ZEX5_9FIRM</name>
<dbReference type="Proteomes" id="UP000070394">
    <property type="component" value="Unassembled WGS sequence"/>
</dbReference>
<dbReference type="EMBL" id="LSDA01000137">
    <property type="protein sequence ID" value="KXB53975.1"/>
    <property type="molecule type" value="Genomic_DNA"/>
</dbReference>
<evidence type="ECO:0000313" key="2">
    <source>
        <dbReference type="Proteomes" id="UP000070394"/>
    </source>
</evidence>
<keyword evidence="2" id="KW-1185">Reference proteome</keyword>
<dbReference type="AlphaFoldDB" id="A0A133ZEX5"/>
<proteinExistence type="predicted"/>
<organism evidence="1 2">
    <name type="scientific">Lachnoanaerobaculum saburreum</name>
    <dbReference type="NCBI Taxonomy" id="467210"/>
    <lineage>
        <taxon>Bacteria</taxon>
        <taxon>Bacillati</taxon>
        <taxon>Bacillota</taxon>
        <taxon>Clostridia</taxon>
        <taxon>Lachnospirales</taxon>
        <taxon>Lachnospiraceae</taxon>
        <taxon>Lachnoanaerobaculum</taxon>
    </lineage>
</organism>
<evidence type="ECO:0008006" key="3">
    <source>
        <dbReference type="Google" id="ProtNLM"/>
    </source>
</evidence>
<dbReference type="STRING" id="467210.HMPREF1866_02489"/>
<reference evidence="2" key="1">
    <citation type="submission" date="2016-01" db="EMBL/GenBank/DDBJ databases">
        <authorList>
            <person name="Mitreva M."/>
            <person name="Pepin K.H."/>
            <person name="Mihindukulasuriya K.A."/>
            <person name="Fulton R."/>
            <person name="Fronick C."/>
            <person name="O'Laughlin M."/>
            <person name="Miner T."/>
            <person name="Herter B."/>
            <person name="Rosa B.A."/>
            <person name="Cordes M."/>
            <person name="Tomlinson C."/>
            <person name="Wollam A."/>
            <person name="Palsikar V.B."/>
            <person name="Mardis E.R."/>
            <person name="Wilson R.K."/>
        </authorList>
    </citation>
    <scope>NUCLEOTIDE SEQUENCE [LARGE SCALE GENOMIC DNA]</scope>
    <source>
        <strain evidence="2">DNF00896</strain>
    </source>
</reference>
<dbReference type="PATRIC" id="fig|467210.3.peg.2463"/>
<dbReference type="Pfam" id="PF08843">
    <property type="entry name" value="AbiEii"/>
    <property type="match status" value="1"/>
</dbReference>
<dbReference type="OrthoDB" id="9808443at2"/>